<gene>
    <name evidence="13" type="primary">SEPT14</name>
</gene>
<dbReference type="SUPFAM" id="SSF52540">
    <property type="entry name" value="P-loop containing nucleoside triphosphate hydrolases"/>
    <property type="match status" value="1"/>
</dbReference>
<evidence type="ECO:0000256" key="6">
    <source>
        <dbReference type="ARBA" id="ARBA00023212"/>
    </source>
</evidence>
<accession>A0A1U7U801</accession>
<dbReference type="Gene3D" id="3.40.50.300">
    <property type="entry name" value="P-loop containing nucleotide triphosphate hydrolases"/>
    <property type="match status" value="1"/>
</dbReference>
<dbReference type="GO" id="GO:0007286">
    <property type="term" value="P:spermatid development"/>
    <property type="evidence" value="ECO:0007669"/>
    <property type="project" value="Ensembl"/>
</dbReference>
<keyword evidence="3" id="KW-0963">Cytoplasm</keyword>
<evidence type="ECO:0000256" key="1">
    <source>
        <dbReference type="ARBA" id="ARBA00004245"/>
    </source>
</evidence>
<sequence length="432" mass="50625">MAEGPLHMPTQIHDDEDIQKEDNIRCLTTRGHFGFECLPCQLVNRSIQQGFTFNILCVGETGIGKSTLIDTLFNTNLKDKKSSHFYSNVGLKIQTYELQESNIQLKLTVVKTVGYGDQINKEASYQPIVDYVDAQFEAYLQEELKIKRSFFEYHDSRIHVCLYFISPTGHSLKSLDLVTMKNIDSKVNIIPLIAKADTISKNDLQKFKSKIMNELISNGVQIYQFPTDDGTTAQVNSSINELLPFAVVGSMEEVKVGKRIVRGRHYPWGVLQVENENHCDFVKLRDMLLCTNMENLKEQTHIQHYECYRRSKLQKMGFTDVGPDNHPVSFQEIYETKRQEFYDQCQKEEEELKWRFMQRVKEKEITFKEAEKELQDKFEQLKMAQQEEIMKLEEERRQLEEEIRDFYKMKATSETLRAQLCTNIKKDKDRKK</sequence>
<evidence type="ECO:0000259" key="11">
    <source>
        <dbReference type="PROSITE" id="PS51719"/>
    </source>
</evidence>
<dbReference type="FunFam" id="3.40.50.300:FF:000036">
    <property type="entry name" value="septin-6 isoform X2"/>
    <property type="match status" value="1"/>
</dbReference>
<feature type="domain" description="Septin-type G" evidence="11">
    <location>
        <begin position="49"/>
        <end position="315"/>
    </location>
</feature>
<keyword evidence="7" id="KW-0966">Cell projection</keyword>
<dbReference type="STRING" id="1868482.ENSTSYP00000001849"/>
<keyword evidence="10" id="KW-0175">Coiled coil</keyword>
<dbReference type="Proteomes" id="UP000189704">
    <property type="component" value="Unplaced"/>
</dbReference>
<comment type="subunit">
    <text evidence="8">Septins polymerize into heterooligomeric protein complexes that form filaments.</text>
</comment>
<dbReference type="InterPro" id="IPR027417">
    <property type="entry name" value="P-loop_NTPase"/>
</dbReference>
<dbReference type="PROSITE" id="PS51719">
    <property type="entry name" value="G_SEPTIN"/>
    <property type="match status" value="1"/>
</dbReference>
<dbReference type="InterPro" id="IPR016491">
    <property type="entry name" value="Septin"/>
</dbReference>
<keyword evidence="12" id="KW-1185">Reference proteome</keyword>
<evidence type="ECO:0000256" key="5">
    <source>
        <dbReference type="ARBA" id="ARBA00023134"/>
    </source>
</evidence>
<dbReference type="CTD" id="346288"/>
<keyword evidence="6 8" id="KW-0206">Cytoskeleton</keyword>
<dbReference type="AlphaFoldDB" id="A0A1U7U801"/>
<evidence type="ECO:0000256" key="7">
    <source>
        <dbReference type="ARBA" id="ARBA00023273"/>
    </source>
</evidence>
<dbReference type="CDD" id="cd01850">
    <property type="entry name" value="CDC_Septin"/>
    <property type="match status" value="1"/>
</dbReference>
<dbReference type="OrthoDB" id="416553at2759"/>
<evidence type="ECO:0000256" key="2">
    <source>
        <dbReference type="ARBA" id="ARBA00004316"/>
    </source>
</evidence>
<dbReference type="GO" id="GO:0005856">
    <property type="term" value="C:cytoskeleton"/>
    <property type="evidence" value="ECO:0007669"/>
    <property type="project" value="UniProtKB-SubCell"/>
</dbReference>
<dbReference type="PIRSF" id="PIRSF006698">
    <property type="entry name" value="Septin"/>
    <property type="match status" value="1"/>
</dbReference>
<comment type="similarity">
    <text evidence="8 9">Belongs to the TRAFAC class TrmE-Era-EngA-EngB-Septin-like GTPase superfamily. Septin GTPase family.</text>
</comment>
<dbReference type="GO" id="GO:0005525">
    <property type="term" value="F:GTP binding"/>
    <property type="evidence" value="ECO:0007669"/>
    <property type="project" value="UniProtKB-UniRule"/>
</dbReference>
<evidence type="ECO:0000256" key="10">
    <source>
        <dbReference type="SAM" id="Coils"/>
    </source>
</evidence>
<keyword evidence="5 9" id="KW-0342">GTP-binding</keyword>
<dbReference type="InterPro" id="IPR030379">
    <property type="entry name" value="G_SEPTIN_dom"/>
</dbReference>
<evidence type="ECO:0000256" key="8">
    <source>
        <dbReference type="PIRNR" id="PIRNR006698"/>
    </source>
</evidence>
<dbReference type="PANTHER" id="PTHR18884">
    <property type="entry name" value="SEPTIN"/>
    <property type="match status" value="1"/>
</dbReference>
<dbReference type="KEGG" id="csyr:103272719"/>
<reference evidence="13" key="1">
    <citation type="submission" date="2025-08" db="UniProtKB">
        <authorList>
            <consortium name="RefSeq"/>
        </authorList>
    </citation>
    <scope>IDENTIFICATION</scope>
</reference>
<dbReference type="OMA" id="THTWHYE"/>
<evidence type="ECO:0000313" key="12">
    <source>
        <dbReference type="Proteomes" id="UP000189704"/>
    </source>
</evidence>
<comment type="function">
    <text evidence="8">Filament-forming cytoskeletal GTPase.</text>
</comment>
<dbReference type="RefSeq" id="XP_008068394.1">
    <property type="nucleotide sequence ID" value="XM_008070203.1"/>
</dbReference>
<feature type="coiled-coil region" evidence="10">
    <location>
        <begin position="360"/>
        <end position="409"/>
    </location>
</feature>
<dbReference type="GO" id="GO:1905719">
    <property type="term" value="P:protein localization to perinuclear region of cytoplasm"/>
    <property type="evidence" value="ECO:0007669"/>
    <property type="project" value="Ensembl"/>
</dbReference>
<protein>
    <recommendedName>
        <fullName evidence="8">Septin</fullName>
    </recommendedName>
</protein>
<proteinExistence type="inferred from homology"/>
<comment type="subcellular location">
    <subcellularLocation>
        <location evidence="2">Cell projection</location>
    </subcellularLocation>
    <subcellularLocation>
        <location evidence="1">Cytoplasm</location>
        <location evidence="1">Cytoskeleton</location>
    </subcellularLocation>
</comment>
<dbReference type="GO" id="GO:0001669">
    <property type="term" value="C:acrosomal vesicle"/>
    <property type="evidence" value="ECO:0007669"/>
    <property type="project" value="Ensembl"/>
</dbReference>
<name>A0A1U7U801_CARSF</name>
<dbReference type="GO" id="GO:0042995">
    <property type="term" value="C:cell projection"/>
    <property type="evidence" value="ECO:0007669"/>
    <property type="project" value="UniProtKB-SubCell"/>
</dbReference>
<evidence type="ECO:0000313" key="13">
    <source>
        <dbReference type="RefSeq" id="XP_008068394.1"/>
    </source>
</evidence>
<evidence type="ECO:0000256" key="4">
    <source>
        <dbReference type="ARBA" id="ARBA00022741"/>
    </source>
</evidence>
<dbReference type="GeneID" id="103272719"/>
<keyword evidence="4 9" id="KW-0547">Nucleotide-binding</keyword>
<organism evidence="12 13">
    <name type="scientific">Carlito syrichta</name>
    <name type="common">Philippine tarsier</name>
    <name type="synonym">Tarsius syrichta</name>
    <dbReference type="NCBI Taxonomy" id="1868482"/>
    <lineage>
        <taxon>Eukaryota</taxon>
        <taxon>Metazoa</taxon>
        <taxon>Chordata</taxon>
        <taxon>Craniata</taxon>
        <taxon>Vertebrata</taxon>
        <taxon>Euteleostomi</taxon>
        <taxon>Mammalia</taxon>
        <taxon>Eutheria</taxon>
        <taxon>Euarchontoglires</taxon>
        <taxon>Primates</taxon>
        <taxon>Haplorrhini</taxon>
        <taxon>Tarsiiformes</taxon>
        <taxon>Tarsiidae</taxon>
        <taxon>Carlito</taxon>
    </lineage>
</organism>
<dbReference type="Pfam" id="PF00735">
    <property type="entry name" value="Septin"/>
    <property type="match status" value="1"/>
</dbReference>
<evidence type="ECO:0000256" key="9">
    <source>
        <dbReference type="RuleBase" id="RU004560"/>
    </source>
</evidence>
<evidence type="ECO:0000256" key="3">
    <source>
        <dbReference type="ARBA" id="ARBA00022490"/>
    </source>
</evidence>